<dbReference type="InterPro" id="IPR012337">
    <property type="entry name" value="RNaseH-like_sf"/>
</dbReference>
<protein>
    <submittedName>
        <fullName evidence="1">Uncharacterized protein</fullName>
    </submittedName>
</protein>
<dbReference type="EMBL" id="GDRN01107188">
    <property type="protein sequence ID" value="JAI57462.1"/>
    <property type="molecule type" value="Transcribed_RNA"/>
</dbReference>
<accession>A0A0P4VX46</accession>
<reference evidence="1" key="1">
    <citation type="submission" date="2015-09" db="EMBL/GenBank/DDBJ databases">
        <title>Scylla olivacea transcriptome.</title>
        <authorList>
            <person name="Ikhwanuddin M."/>
        </authorList>
    </citation>
    <scope>NUCLEOTIDE SEQUENCE</scope>
</reference>
<organism evidence="1">
    <name type="scientific">Scylla olivacea</name>
    <name type="common">Orange mud crab</name>
    <name type="synonym">Cancer olivacea</name>
    <dbReference type="NCBI Taxonomy" id="85551"/>
    <lineage>
        <taxon>Eukaryota</taxon>
        <taxon>Metazoa</taxon>
        <taxon>Ecdysozoa</taxon>
        <taxon>Arthropoda</taxon>
        <taxon>Crustacea</taxon>
        <taxon>Multicrustacea</taxon>
        <taxon>Malacostraca</taxon>
        <taxon>Eumalacostraca</taxon>
        <taxon>Eucarida</taxon>
        <taxon>Decapoda</taxon>
        <taxon>Pleocyemata</taxon>
        <taxon>Brachyura</taxon>
        <taxon>Eubrachyura</taxon>
        <taxon>Portunoidea</taxon>
        <taxon>Portunidae</taxon>
        <taxon>Portuninae</taxon>
        <taxon>Scylla</taxon>
    </lineage>
</organism>
<dbReference type="SUPFAM" id="SSF53098">
    <property type="entry name" value="Ribonuclease H-like"/>
    <property type="match status" value="1"/>
</dbReference>
<proteinExistence type="predicted"/>
<name>A0A0P4VX46_SCYOL</name>
<sequence length="288" mass="32613">MAAFIAEHDLPMTVADHLPKLVEAMCPDSKIATEVKCTRTKVTALINHVTGEESKVKLIDQLKTNKFSLIVDESTDKGCVKHLCMVARVMIENEVKDCFLSLIPLKDATADSLYNHVVEFFRKHNIPYKENLIGFAADGANAMLGAHHSLSSLLKKDIPNLFIMKCICHSFALCASYACLKLPRSLEDLARDIYNYFHCSPKRMGDFEEFQKFIQVKPHKLLHPSQTRWLSLEMVVARLLEQYEALKLYFTNAVLGDRLIASETILNRNMQSYDQTVSSFFGICVASF</sequence>
<dbReference type="AlphaFoldDB" id="A0A0P4VX46"/>
<evidence type="ECO:0000313" key="1">
    <source>
        <dbReference type="EMBL" id="JAI57462.1"/>
    </source>
</evidence>
<dbReference type="PANTHER" id="PTHR37162:SF1">
    <property type="entry name" value="BED-TYPE DOMAIN-CONTAINING PROTEIN"/>
    <property type="match status" value="1"/>
</dbReference>
<dbReference type="PANTHER" id="PTHR37162">
    <property type="entry name" value="HAT FAMILY DIMERISATION DOMAINCONTAINING PROTEIN-RELATED"/>
    <property type="match status" value="1"/>
</dbReference>